<dbReference type="GO" id="GO:0000105">
    <property type="term" value="P:L-histidine biosynthetic process"/>
    <property type="evidence" value="ECO:0007669"/>
    <property type="project" value="UniProtKB-UniPathway"/>
</dbReference>
<keyword evidence="7" id="KW-0378">Hydrolase</keyword>
<evidence type="ECO:0000256" key="13">
    <source>
        <dbReference type="ARBA" id="ARBA00031411"/>
    </source>
</evidence>
<comment type="catalytic activity">
    <reaction evidence="15">
        <text>5-[(5-phospho-1-deoxy-D-ribulos-1-ylimino)methylamino]-1-(5-phospho-beta-D-ribosyl)imidazole-4-carboxamide + L-glutamine = D-erythro-1-(imidazol-4-yl)glycerol 3-phosphate + 5-amino-1-(5-phospho-beta-D-ribosyl)imidazole-4-carboxamide + L-glutamate + H(+)</text>
        <dbReference type="Rhea" id="RHEA:24793"/>
        <dbReference type="ChEBI" id="CHEBI:15378"/>
        <dbReference type="ChEBI" id="CHEBI:29985"/>
        <dbReference type="ChEBI" id="CHEBI:58278"/>
        <dbReference type="ChEBI" id="CHEBI:58359"/>
        <dbReference type="ChEBI" id="CHEBI:58475"/>
        <dbReference type="ChEBI" id="CHEBI:58525"/>
        <dbReference type="EC" id="4.3.2.10"/>
    </reaction>
</comment>
<keyword evidence="19" id="KW-1185">Reference proteome</keyword>
<evidence type="ECO:0000256" key="5">
    <source>
        <dbReference type="ARBA" id="ARBA00016320"/>
    </source>
</evidence>
<name>A0A1M4W272_9ACTN</name>
<proteinExistence type="predicted"/>
<evidence type="ECO:0000256" key="10">
    <source>
        <dbReference type="ARBA" id="ARBA00023239"/>
    </source>
</evidence>
<sequence>MTALRQSGFDRVIHELRESSVPILGICVGMQMLFEYSSESGGHEGLGLIPGQVRRLEGSRRLPQMQWNQLELVEEAGDLYRGVESKAWVYFVHSYAVPSSDYATAYSFYGQRFVASIQSGRIFGTQYHPEKSSRAGIELLSNFVSYAKGSRR</sequence>
<evidence type="ECO:0000259" key="17">
    <source>
        <dbReference type="Pfam" id="PF00117"/>
    </source>
</evidence>
<evidence type="ECO:0000256" key="14">
    <source>
        <dbReference type="ARBA" id="ARBA00032399"/>
    </source>
</evidence>
<protein>
    <recommendedName>
        <fullName evidence="5">Imidazole glycerol phosphate synthase subunit HisH</fullName>
        <ecNumber evidence="4">3.5.1.2</ecNumber>
        <ecNumber evidence="3">4.3.2.10</ecNumber>
    </recommendedName>
    <alternativeName>
        <fullName evidence="12">IGP synthase glutaminase subunit</fullName>
    </alternativeName>
    <alternativeName>
        <fullName evidence="13">IGP synthase subunit HisH</fullName>
    </alternativeName>
    <alternativeName>
        <fullName evidence="14">ImGP synthase subunit HisH</fullName>
    </alternativeName>
</protein>
<evidence type="ECO:0000256" key="1">
    <source>
        <dbReference type="ARBA" id="ARBA00005091"/>
    </source>
</evidence>
<dbReference type="InterPro" id="IPR017926">
    <property type="entry name" value="GATASE"/>
</dbReference>
<dbReference type="NCBIfam" id="TIGR01855">
    <property type="entry name" value="IMP_synth_hisH"/>
    <property type="match status" value="1"/>
</dbReference>
<dbReference type="EMBL" id="FQUL01000021">
    <property type="protein sequence ID" value="SHE75361.1"/>
    <property type="molecule type" value="Genomic_DNA"/>
</dbReference>
<evidence type="ECO:0000313" key="18">
    <source>
        <dbReference type="EMBL" id="SHE75361.1"/>
    </source>
</evidence>
<evidence type="ECO:0000256" key="7">
    <source>
        <dbReference type="ARBA" id="ARBA00022801"/>
    </source>
</evidence>
<dbReference type="Gene3D" id="3.40.50.880">
    <property type="match status" value="1"/>
</dbReference>
<reference evidence="19" key="1">
    <citation type="submission" date="2016-11" db="EMBL/GenBank/DDBJ databases">
        <authorList>
            <person name="Varghese N."/>
            <person name="Submissions S."/>
        </authorList>
    </citation>
    <scope>NUCLEOTIDE SEQUENCE [LARGE SCALE GENOMIC DNA]</scope>
    <source>
        <strain evidence="19">DSM 19514</strain>
    </source>
</reference>
<dbReference type="Proteomes" id="UP000184295">
    <property type="component" value="Unassembled WGS sequence"/>
</dbReference>
<keyword evidence="18" id="KW-0808">Transferase</keyword>
<evidence type="ECO:0000256" key="4">
    <source>
        <dbReference type="ARBA" id="ARBA00012918"/>
    </source>
</evidence>
<accession>A0A1M4W272</accession>
<keyword evidence="10" id="KW-0456">Lyase</keyword>
<evidence type="ECO:0000256" key="6">
    <source>
        <dbReference type="ARBA" id="ARBA00022605"/>
    </source>
</evidence>
<keyword evidence="8 18" id="KW-0315">Glutamine amidotransferase</keyword>
<dbReference type="STRING" id="1121881.SAMN02745225_01520"/>
<evidence type="ECO:0000256" key="15">
    <source>
        <dbReference type="ARBA" id="ARBA00047838"/>
    </source>
</evidence>
<evidence type="ECO:0000256" key="16">
    <source>
        <dbReference type="ARBA" id="ARBA00049534"/>
    </source>
</evidence>
<gene>
    <name evidence="18" type="ORF">SAMN02745225_01520</name>
</gene>
<comment type="catalytic activity">
    <reaction evidence="16">
        <text>L-glutamine + H2O = L-glutamate + NH4(+)</text>
        <dbReference type="Rhea" id="RHEA:15889"/>
        <dbReference type="ChEBI" id="CHEBI:15377"/>
        <dbReference type="ChEBI" id="CHEBI:28938"/>
        <dbReference type="ChEBI" id="CHEBI:29985"/>
        <dbReference type="ChEBI" id="CHEBI:58359"/>
        <dbReference type="EC" id="3.5.1.2"/>
    </reaction>
</comment>
<dbReference type="PROSITE" id="PS51274">
    <property type="entry name" value="GATASE_COBBQ"/>
    <property type="match status" value="1"/>
</dbReference>
<evidence type="ECO:0000256" key="3">
    <source>
        <dbReference type="ARBA" id="ARBA00012809"/>
    </source>
</evidence>
<dbReference type="Pfam" id="PF00117">
    <property type="entry name" value="GATase"/>
    <property type="match status" value="1"/>
</dbReference>
<comment type="function">
    <text evidence="11">IGPS catalyzes the conversion of PRFAR and glutamine to IGP, AICAR and glutamate. The HisH subunit catalyzes the hydrolysis of glutamine to glutamate and ammonia as part of the synthesis of IGP and AICAR. The resulting ammonia molecule is channeled to the active site of HisF.</text>
</comment>
<feature type="domain" description="Glutamine amidotransferase" evidence="17">
    <location>
        <begin position="12"/>
        <end position="144"/>
    </location>
</feature>
<dbReference type="EC" id="3.5.1.2" evidence="4"/>
<dbReference type="PANTHER" id="PTHR42701:SF1">
    <property type="entry name" value="IMIDAZOLE GLYCEROL PHOSPHATE SYNTHASE SUBUNIT HISH"/>
    <property type="match status" value="1"/>
</dbReference>
<organism evidence="18 19">
    <name type="scientific">Ferrithrix thermotolerans DSM 19514</name>
    <dbReference type="NCBI Taxonomy" id="1121881"/>
    <lineage>
        <taxon>Bacteria</taxon>
        <taxon>Bacillati</taxon>
        <taxon>Actinomycetota</taxon>
        <taxon>Acidimicrobiia</taxon>
        <taxon>Acidimicrobiales</taxon>
        <taxon>Acidimicrobiaceae</taxon>
        <taxon>Ferrithrix</taxon>
    </lineage>
</organism>
<dbReference type="GO" id="GO:0016829">
    <property type="term" value="F:lyase activity"/>
    <property type="evidence" value="ECO:0007669"/>
    <property type="project" value="UniProtKB-KW"/>
</dbReference>
<dbReference type="PANTHER" id="PTHR42701">
    <property type="entry name" value="IMIDAZOLE GLYCEROL PHOSPHATE SYNTHASE SUBUNIT HISH"/>
    <property type="match status" value="1"/>
</dbReference>
<dbReference type="GO" id="GO:0000107">
    <property type="term" value="F:imidazoleglycerol-phosphate synthase activity"/>
    <property type="evidence" value="ECO:0007669"/>
    <property type="project" value="TreeGrafter"/>
</dbReference>
<dbReference type="GO" id="GO:0004359">
    <property type="term" value="F:glutaminase activity"/>
    <property type="evidence" value="ECO:0007669"/>
    <property type="project" value="UniProtKB-EC"/>
</dbReference>
<comment type="subunit">
    <text evidence="2">Heterodimer of HisH and HisF.</text>
</comment>
<dbReference type="EC" id="4.3.2.10" evidence="3"/>
<dbReference type="PROSITE" id="PS51273">
    <property type="entry name" value="GATASE_TYPE_1"/>
    <property type="match status" value="1"/>
</dbReference>
<comment type="pathway">
    <text evidence="1">Amino-acid biosynthesis; L-histidine biosynthesis; L-histidine from 5-phospho-alpha-D-ribose 1-diphosphate: step 5/9.</text>
</comment>
<keyword evidence="6" id="KW-0028">Amino-acid biosynthesis</keyword>
<dbReference type="InterPro" id="IPR029062">
    <property type="entry name" value="Class_I_gatase-like"/>
</dbReference>
<evidence type="ECO:0000256" key="8">
    <source>
        <dbReference type="ARBA" id="ARBA00022962"/>
    </source>
</evidence>
<dbReference type="AlphaFoldDB" id="A0A1M4W272"/>
<evidence type="ECO:0000256" key="2">
    <source>
        <dbReference type="ARBA" id="ARBA00011152"/>
    </source>
</evidence>
<dbReference type="SUPFAM" id="SSF52317">
    <property type="entry name" value="Class I glutamine amidotransferase-like"/>
    <property type="match status" value="1"/>
</dbReference>
<evidence type="ECO:0000313" key="19">
    <source>
        <dbReference type="Proteomes" id="UP000184295"/>
    </source>
</evidence>
<keyword evidence="9" id="KW-0368">Histidine biosynthesis</keyword>
<evidence type="ECO:0000256" key="12">
    <source>
        <dbReference type="ARBA" id="ARBA00030129"/>
    </source>
</evidence>
<dbReference type="InterPro" id="IPR010139">
    <property type="entry name" value="Imidazole-glycPsynth_HisH"/>
</dbReference>
<evidence type="ECO:0000256" key="11">
    <source>
        <dbReference type="ARBA" id="ARBA00025299"/>
    </source>
</evidence>
<evidence type="ECO:0000256" key="9">
    <source>
        <dbReference type="ARBA" id="ARBA00023102"/>
    </source>
</evidence>
<dbReference type="UniPathway" id="UPA00031">
    <property type="reaction ID" value="UER00010"/>
</dbReference>